<name>A0AAU9D267_9BACT</name>
<organism evidence="1 2">
    <name type="scientific">Fulvitalea axinellae</name>
    <dbReference type="NCBI Taxonomy" id="1182444"/>
    <lineage>
        <taxon>Bacteria</taxon>
        <taxon>Pseudomonadati</taxon>
        <taxon>Bacteroidota</taxon>
        <taxon>Cytophagia</taxon>
        <taxon>Cytophagales</taxon>
        <taxon>Persicobacteraceae</taxon>
        <taxon>Fulvitalea</taxon>
    </lineage>
</organism>
<keyword evidence="2" id="KW-1185">Reference proteome</keyword>
<dbReference type="EMBL" id="AP025314">
    <property type="protein sequence ID" value="BDD08509.1"/>
    <property type="molecule type" value="Genomic_DNA"/>
</dbReference>
<accession>A0AAU9D267</accession>
<evidence type="ECO:0000313" key="1">
    <source>
        <dbReference type="EMBL" id="BDD08509.1"/>
    </source>
</evidence>
<dbReference type="RefSeq" id="WP_338393764.1">
    <property type="nucleotide sequence ID" value="NZ_AP025314.1"/>
</dbReference>
<dbReference type="KEGG" id="fax:FUAX_09410"/>
<evidence type="ECO:0008006" key="3">
    <source>
        <dbReference type="Google" id="ProtNLM"/>
    </source>
</evidence>
<protein>
    <recommendedName>
        <fullName evidence="3">YD repeat-containing protein</fullName>
    </recommendedName>
</protein>
<proteinExistence type="predicted"/>
<sequence length="298" mass="34279">MNFPFQYRPITAFAIFVLFSLGSCQKDNDSDIPSKPDTHEKRLSKVEFTSYDKHRVPPEPLHYRMEYAYTDNGNLLRNKYIKLDDEKKEVASSSGIFKYDAQGRLIQREVFDYNGSLALNLEIKYPNDQEALLVNQVFAGPELFQVDSTFVTLNPDNTAKKWTKKRYTNNKQNVLIGPYPETTYTGVYDSEKRLISRTYKKNDGAETVYEISYDDKNSMTKNWYANQPIASLATLIIPSFNLIQPSQTNNVTSLKFKGQEGGTVNTFEYDKDGYPTTQTTTLDGNLRAKLEFVYEEQP</sequence>
<reference evidence="1 2" key="1">
    <citation type="submission" date="2021-12" db="EMBL/GenBank/DDBJ databases">
        <title>Genome sequencing of bacteria with rrn-lacking chromosome and rrn-plasmid.</title>
        <authorList>
            <person name="Anda M."/>
            <person name="Iwasaki W."/>
        </authorList>
    </citation>
    <scope>NUCLEOTIDE SEQUENCE [LARGE SCALE GENOMIC DNA]</scope>
    <source>
        <strain evidence="1 2">DSM 100852</strain>
    </source>
</reference>
<dbReference type="AlphaFoldDB" id="A0AAU9D267"/>
<evidence type="ECO:0000313" key="2">
    <source>
        <dbReference type="Proteomes" id="UP001348817"/>
    </source>
</evidence>
<dbReference type="Proteomes" id="UP001348817">
    <property type="component" value="Chromosome"/>
</dbReference>
<gene>
    <name evidence="1" type="ORF">FUAX_09410</name>
</gene>